<evidence type="ECO:0000256" key="4">
    <source>
        <dbReference type="ARBA" id="ARBA00022622"/>
    </source>
</evidence>
<feature type="chain" id="PRO_5003390125" evidence="10">
    <location>
        <begin position="17"/>
        <end position="341"/>
    </location>
</feature>
<dbReference type="EMBL" id="CAEQ01001624">
    <property type="protein sequence ID" value="CCD14718.1"/>
    <property type="molecule type" value="Genomic_DNA"/>
</dbReference>
<feature type="compositionally biased region" description="Acidic residues" evidence="9">
    <location>
        <begin position="272"/>
        <end position="286"/>
    </location>
</feature>
<keyword evidence="4" id="KW-0336">GPI-anchor</keyword>
<name>F9WBT2_TRYCI</name>
<feature type="domain" description="Trypanosome variant surface glycoprotein B-type N-terminal" evidence="11">
    <location>
        <begin position="42"/>
        <end position="250"/>
    </location>
</feature>
<evidence type="ECO:0000256" key="3">
    <source>
        <dbReference type="ARBA" id="ARBA00022475"/>
    </source>
</evidence>
<feature type="compositionally biased region" description="Low complexity" evidence="9">
    <location>
        <begin position="244"/>
        <end position="257"/>
    </location>
</feature>
<reference evidence="12 13" key="2">
    <citation type="journal article" date="2012" name="Proc. Natl. Acad. Sci. U.S.A.">
        <title>Antigenic diversity is generated by distinct evolutionary mechanisms in African trypanosome species.</title>
        <authorList>
            <person name="Jackson A.P."/>
            <person name="Berry A."/>
            <person name="Aslett M."/>
            <person name="Allison H.C."/>
            <person name="Burton P."/>
            <person name="Vavrova-Anderson J."/>
            <person name="Brown R."/>
            <person name="Browne H."/>
            <person name="Corton N."/>
            <person name="Hauser H."/>
            <person name="Gamble J."/>
            <person name="Gilderthorp R."/>
            <person name="Marcello L."/>
            <person name="McQuillan J."/>
            <person name="Otto T.D."/>
            <person name="Quail M.A."/>
            <person name="Sanders M.J."/>
            <person name="van Tonder A."/>
            <person name="Ginger M.L."/>
            <person name="Field M.C."/>
            <person name="Barry J.D."/>
            <person name="Hertz-Fowler C."/>
            <person name="Berriman M."/>
        </authorList>
    </citation>
    <scope>NUCLEOTIDE SEQUENCE [LARGE SCALE GENOMIC DNA]</scope>
    <source>
        <strain evidence="12 13">IL3000</strain>
    </source>
</reference>
<evidence type="ECO:0000256" key="9">
    <source>
        <dbReference type="SAM" id="MobiDB-lite"/>
    </source>
</evidence>
<comment type="subcellular location">
    <subcellularLocation>
        <location evidence="2">Cell membrane</location>
        <topology evidence="2">Lipid-anchor</topology>
        <topology evidence="2">GPI-anchor</topology>
    </subcellularLocation>
</comment>
<feature type="signal peptide" evidence="10">
    <location>
        <begin position="1"/>
        <end position="16"/>
    </location>
</feature>
<keyword evidence="3" id="KW-1003">Cell membrane</keyword>
<feature type="region of interest" description="Disordered" evidence="9">
    <location>
        <begin position="241"/>
        <end position="327"/>
    </location>
</feature>
<keyword evidence="8" id="KW-0449">Lipoprotein</keyword>
<evidence type="ECO:0000313" key="12">
    <source>
        <dbReference type="EMBL" id="CCD14718.1"/>
    </source>
</evidence>
<reference evidence="13" key="1">
    <citation type="submission" date="2011-07" db="EMBL/GenBank/DDBJ databases">
        <title>Divergent evolution of antigenic variation in African trypanosomes.</title>
        <authorList>
            <person name="Jackson A.P."/>
            <person name="Berry A."/>
            <person name="Allison H.C."/>
            <person name="Burton P."/>
            <person name="Anderson J."/>
            <person name="Aslett M."/>
            <person name="Brown R."/>
            <person name="Corton N."/>
            <person name="Harris D."/>
            <person name="Hauser H."/>
            <person name="Gamble J."/>
            <person name="Gilderthorp R."/>
            <person name="McQuillan J."/>
            <person name="Quail M.A."/>
            <person name="Sanders M."/>
            <person name="Van Tonder A."/>
            <person name="Ginger M.L."/>
            <person name="Donelson J.E."/>
            <person name="Field M.C."/>
            <person name="Barry J.D."/>
            <person name="Berriman M."/>
            <person name="Hertz-Fowler C."/>
        </authorList>
    </citation>
    <scope>NUCLEOTIDE SEQUENCE [LARGE SCALE GENOMIC DNA]</scope>
    <source>
        <strain evidence="13">IL3000</strain>
    </source>
</reference>
<evidence type="ECO:0000313" key="13">
    <source>
        <dbReference type="Proteomes" id="UP000000702"/>
    </source>
</evidence>
<dbReference type="InterPro" id="IPR025932">
    <property type="entry name" value="Trypano_VSG_B_N_dom"/>
</dbReference>
<keyword evidence="7" id="KW-0325">Glycoprotein</keyword>
<dbReference type="AlphaFoldDB" id="F9WBT2"/>
<protein>
    <submittedName>
        <fullName evidence="12">Variant surface glycoprotein</fullName>
    </submittedName>
</protein>
<dbReference type="GO" id="GO:0098552">
    <property type="term" value="C:side of membrane"/>
    <property type="evidence" value="ECO:0007669"/>
    <property type="project" value="UniProtKB-KW"/>
</dbReference>
<keyword evidence="13" id="KW-1185">Reference proteome</keyword>
<accession>F9WBT2</accession>
<evidence type="ECO:0000256" key="5">
    <source>
        <dbReference type="ARBA" id="ARBA00022729"/>
    </source>
</evidence>
<dbReference type="Pfam" id="PF13206">
    <property type="entry name" value="VSG_B"/>
    <property type="match status" value="1"/>
</dbReference>
<organism evidence="12 13">
    <name type="scientific">Trypanosoma congolense (strain IL3000)</name>
    <dbReference type="NCBI Taxonomy" id="1068625"/>
    <lineage>
        <taxon>Eukaryota</taxon>
        <taxon>Discoba</taxon>
        <taxon>Euglenozoa</taxon>
        <taxon>Kinetoplastea</taxon>
        <taxon>Metakinetoplastina</taxon>
        <taxon>Trypanosomatida</taxon>
        <taxon>Trypanosomatidae</taxon>
        <taxon>Trypanosoma</taxon>
        <taxon>Nannomonas</taxon>
    </lineage>
</organism>
<evidence type="ECO:0000256" key="1">
    <source>
        <dbReference type="ARBA" id="ARBA00002523"/>
    </source>
</evidence>
<gene>
    <name evidence="12" type="ORF">TCIL3000_0_53110</name>
</gene>
<feature type="compositionally biased region" description="Basic residues" evidence="9">
    <location>
        <begin position="299"/>
        <end position="308"/>
    </location>
</feature>
<evidence type="ECO:0000256" key="7">
    <source>
        <dbReference type="ARBA" id="ARBA00023180"/>
    </source>
</evidence>
<dbReference type="GO" id="GO:0005886">
    <property type="term" value="C:plasma membrane"/>
    <property type="evidence" value="ECO:0007669"/>
    <property type="project" value="UniProtKB-SubCell"/>
</dbReference>
<keyword evidence="6" id="KW-0472">Membrane</keyword>
<comment type="caution">
    <text evidence="12">The sequence shown here is derived from an EMBL/GenBank/DDBJ whole genome shotgun (WGS) entry which is preliminary data.</text>
</comment>
<evidence type="ECO:0000256" key="8">
    <source>
        <dbReference type="ARBA" id="ARBA00023288"/>
    </source>
</evidence>
<evidence type="ECO:0000259" key="11">
    <source>
        <dbReference type="Pfam" id="PF13206"/>
    </source>
</evidence>
<dbReference type="Proteomes" id="UP000000702">
    <property type="component" value="Unassembled WGS sequence"/>
</dbReference>
<evidence type="ECO:0000256" key="6">
    <source>
        <dbReference type="ARBA" id="ARBA00023136"/>
    </source>
</evidence>
<sequence length="341" mass="36699">MCRRLPLFFFFGGVCGTDGTNKDAFDKLCAIVENMSALMEKHSVAKSSLEQALYGEDRMASFDKDGSVSTVHGCGFGSLGRSEYCSHMQGGGLTRNGNSCFSHSLLGTFLCLCTKGRTGDKDLCGLNNAGGGAGWTSWSGYEQGLFQKVWTKIKQKCIENNKTSAGTSVDLGSLENALNEIKQNTKPPNGKAGYVTLGGVTNTDGICGGARPGDACVTYTWPGNAANIPLAEKILEGINKTRTQRQTSSKDSTQTSDFLHQDDHGEASDNGPDGEQEGEGEEEEESAPNPDPQEPSKPSRPRRKRSTKKPTEQPVEPLRAILHDDGSFLPQPFWLLSAFVI</sequence>
<evidence type="ECO:0000256" key="2">
    <source>
        <dbReference type="ARBA" id="ARBA00004609"/>
    </source>
</evidence>
<comment type="function">
    <text evidence="1">VSG forms a coat on the surface of the parasite. The trypanosome evades the immune response of the host by expressing a series of antigenically distinct VSGs from an estimated 1000 VSG genes.</text>
</comment>
<proteinExistence type="predicted"/>
<keyword evidence="5 10" id="KW-0732">Signal</keyword>
<dbReference type="VEuPathDB" id="TriTrypDB:TcIL3000_0_53110"/>
<evidence type="ECO:0000256" key="10">
    <source>
        <dbReference type="SAM" id="SignalP"/>
    </source>
</evidence>